<dbReference type="AlphaFoldDB" id="A0A413T064"/>
<evidence type="ECO:0000313" key="5">
    <source>
        <dbReference type="Proteomes" id="UP000283855"/>
    </source>
</evidence>
<evidence type="ECO:0000313" key="4">
    <source>
        <dbReference type="EMBL" id="RHA75861.1"/>
    </source>
</evidence>
<accession>A0A413T064</accession>
<evidence type="ECO:0000256" key="1">
    <source>
        <dbReference type="SAM" id="SignalP"/>
    </source>
</evidence>
<dbReference type="Pfam" id="PF22680">
    <property type="entry name" value="Glyco_hydro_123_N_2"/>
    <property type="match status" value="1"/>
</dbReference>
<feature type="signal peptide" evidence="1">
    <location>
        <begin position="1"/>
        <end position="18"/>
    </location>
</feature>
<feature type="domain" description="Glycoside hydrolase 123 catalytic" evidence="2">
    <location>
        <begin position="463"/>
        <end position="705"/>
    </location>
</feature>
<keyword evidence="1" id="KW-0732">Signal</keyword>
<evidence type="ECO:0000259" key="2">
    <source>
        <dbReference type="Pfam" id="PF13320"/>
    </source>
</evidence>
<evidence type="ECO:0000259" key="3">
    <source>
        <dbReference type="Pfam" id="PF22680"/>
    </source>
</evidence>
<comment type="caution">
    <text evidence="4">The sequence shown here is derived from an EMBL/GenBank/DDBJ whole genome shotgun (WGS) entry which is preliminary data.</text>
</comment>
<feature type="domain" description="Glycoside hydrolase 123 N-terminal" evidence="3">
    <location>
        <begin position="62"/>
        <end position="185"/>
    </location>
</feature>
<dbReference type="Gene3D" id="2.60.120.260">
    <property type="entry name" value="Galactose-binding domain-like"/>
    <property type="match status" value="1"/>
</dbReference>
<dbReference type="EMBL" id="QSFT01000013">
    <property type="protein sequence ID" value="RHA75861.1"/>
    <property type="molecule type" value="Genomic_DNA"/>
</dbReference>
<reference evidence="4 5" key="1">
    <citation type="submission" date="2018-08" db="EMBL/GenBank/DDBJ databases">
        <title>A genome reference for cultivated species of the human gut microbiota.</title>
        <authorList>
            <person name="Zou Y."/>
            <person name="Xue W."/>
            <person name="Luo G."/>
        </authorList>
    </citation>
    <scope>NUCLEOTIDE SEQUENCE [LARGE SCALE GENOMIC DNA]</scope>
    <source>
        <strain evidence="4 5">AM42-38</strain>
    </source>
</reference>
<feature type="chain" id="PRO_5018984581" evidence="1">
    <location>
        <begin position="19"/>
        <end position="764"/>
    </location>
</feature>
<sequence length="764" mass="88632">MKSMFLFLSLLSCMPAVASNVSDNKQDQVDLNQTATGGYGYFINQDQKASVWWAEGAYKVLKDAPVPRKSQSRVSLSAAKNEYESFIIVVNPESEMENFRISVADFTSSDGKTIPGDQVEIRKVEYVKVSHPTDYYGYKGYFPDPLPLYEKPLTLKASENTPLWITVHVPSQTAAGQYTSEVTLTAANGWKTTVPVDLTVRNFELPAVPTIRSGWGMNMKNVELYENLTTEEQKRDKFEKYMEMFSRYKISPYDPFLYAPIHETVSGVDWEGGFYDSKEKVSGNYGYKVVDNSATENIEACTRELQPVTPGKTYELKWKAKSQAEKQTYVVGVECYDAEKNLIVFENRFEQFTANPGWESFTFPLGMFDEEIRYVKVILCAANRTYHGEDKGVVWFDELSMNQKETDQNLLACGNFEVDLDKIDIQLDFSDFEAAARKYFAPPYNFNSFRLAIKGLGSGTYYSRQNGIFEGFEQGTEEYNKLMKRYLQQIQDNLERIGVLGKEYIYWFDEPSEKDYEFVYQTNKMIKEYAPKLTTFLTEHVAGQDISDVTDISCTIWHQLNHEKIDKMNQRGLEYWSYLCVWPKAPWISEFIDHDAVNMRMWLWASYVYRLKGVLMWETTYWNSNEASPKGYLQNPWQEAMSWVTGYGWPYGKQTIWGNGDGRFFYPENRDPNKDKTTAYQGYPIPSIRLEFLRAGIEDYEYMCILEKLMKVASKKQASLVKEARQLLQIPKSIYTDEKTYNKDPQVLLEHRQKIAELIEKFMK</sequence>
<protein>
    <submittedName>
        <fullName evidence="4">DUF4091 domain-containing protein</fullName>
    </submittedName>
</protein>
<name>A0A413T064_9BACT</name>
<dbReference type="Proteomes" id="UP000283855">
    <property type="component" value="Unassembled WGS sequence"/>
</dbReference>
<dbReference type="InterPro" id="IPR025150">
    <property type="entry name" value="GH123_cat"/>
</dbReference>
<dbReference type="RefSeq" id="WP_118400346.1">
    <property type="nucleotide sequence ID" value="NZ_CABJGD010000013.1"/>
</dbReference>
<organism evidence="4 5">
    <name type="scientific">Phocaeicola coprophilus</name>
    <dbReference type="NCBI Taxonomy" id="387090"/>
    <lineage>
        <taxon>Bacteria</taxon>
        <taxon>Pseudomonadati</taxon>
        <taxon>Bacteroidota</taxon>
        <taxon>Bacteroidia</taxon>
        <taxon>Bacteroidales</taxon>
        <taxon>Bacteroidaceae</taxon>
        <taxon>Phocaeicola</taxon>
    </lineage>
</organism>
<dbReference type="Pfam" id="PF13320">
    <property type="entry name" value="GH123_cat"/>
    <property type="match status" value="1"/>
</dbReference>
<proteinExistence type="predicted"/>
<gene>
    <name evidence="4" type="ORF">DW921_07385</name>
</gene>
<dbReference type="InterPro" id="IPR053850">
    <property type="entry name" value="Glyco_hydro_123_N_2"/>
</dbReference>